<dbReference type="RefSeq" id="WP_010046587.1">
    <property type="nucleotide sequence ID" value="NZ_CP025958.1"/>
</dbReference>
<evidence type="ECO:0000313" key="2">
    <source>
        <dbReference type="Proteomes" id="UP000245802"/>
    </source>
</evidence>
<proteinExistence type="predicted"/>
<dbReference type="Proteomes" id="UP000245802">
    <property type="component" value="Chromosome"/>
</dbReference>
<gene>
    <name evidence="1" type="ORF">C1280_24465</name>
</gene>
<protein>
    <submittedName>
        <fullName evidence="1">Uncharacterized protein</fullName>
    </submittedName>
</protein>
<evidence type="ECO:0000313" key="1">
    <source>
        <dbReference type="EMBL" id="AWM39850.1"/>
    </source>
</evidence>
<reference evidence="1 2" key="1">
    <citation type="submission" date="2018-01" db="EMBL/GenBank/DDBJ databases">
        <title>G. obscuriglobus.</title>
        <authorList>
            <person name="Franke J."/>
            <person name="Blomberg W."/>
            <person name="Selmecki A."/>
        </authorList>
    </citation>
    <scope>NUCLEOTIDE SEQUENCE [LARGE SCALE GENOMIC DNA]</scope>
    <source>
        <strain evidence="1 2">DSM 5831</strain>
    </source>
</reference>
<name>A0A2Z3HEW5_9BACT</name>
<keyword evidence="2" id="KW-1185">Reference proteome</keyword>
<sequence length="71" mass="7908">MTLDAMILATDGITHDGNRVLLFSVFDPAAKHRLQVKLSFFDPAVAQEMIDALEMIRDELEASDAEAEEDE</sequence>
<dbReference type="AlphaFoldDB" id="A0A2Z3HEW5"/>
<dbReference type="KEGG" id="gog:C1280_24465"/>
<dbReference type="EMBL" id="CP025958">
    <property type="protein sequence ID" value="AWM39850.1"/>
    <property type="molecule type" value="Genomic_DNA"/>
</dbReference>
<accession>A0A2Z3HEW5</accession>
<organism evidence="1 2">
    <name type="scientific">Gemmata obscuriglobus</name>
    <dbReference type="NCBI Taxonomy" id="114"/>
    <lineage>
        <taxon>Bacteria</taxon>
        <taxon>Pseudomonadati</taxon>
        <taxon>Planctomycetota</taxon>
        <taxon>Planctomycetia</taxon>
        <taxon>Gemmatales</taxon>
        <taxon>Gemmataceae</taxon>
        <taxon>Gemmata</taxon>
    </lineage>
</organism>